<name>A0A1T5GV68_9HYPH</name>
<dbReference type="RefSeq" id="WP_079592100.1">
    <property type="nucleotide sequence ID" value="NZ_FUYX01000016.1"/>
</dbReference>
<evidence type="ECO:0000313" key="3">
    <source>
        <dbReference type="EMBL" id="SKC12295.1"/>
    </source>
</evidence>
<dbReference type="CDD" id="cd03794">
    <property type="entry name" value="GT4_WbuB-like"/>
    <property type="match status" value="1"/>
</dbReference>
<keyword evidence="3" id="KW-0808">Transferase</keyword>
<accession>A0A1T5GV68</accession>
<proteinExistence type="predicted"/>
<dbReference type="PANTHER" id="PTHR45947">
    <property type="entry name" value="SULFOQUINOVOSYL TRANSFERASE SQD2"/>
    <property type="match status" value="1"/>
</dbReference>
<dbReference type="InterPro" id="IPR028098">
    <property type="entry name" value="Glyco_trans_4-like_N"/>
</dbReference>
<dbReference type="OrthoDB" id="9801573at2"/>
<dbReference type="GO" id="GO:0016757">
    <property type="term" value="F:glycosyltransferase activity"/>
    <property type="evidence" value="ECO:0007669"/>
    <property type="project" value="InterPro"/>
</dbReference>
<dbReference type="AlphaFoldDB" id="A0A1T5GV68"/>
<evidence type="ECO:0000259" key="1">
    <source>
        <dbReference type="Pfam" id="PF00534"/>
    </source>
</evidence>
<dbReference type="Proteomes" id="UP000190130">
    <property type="component" value="Unassembled WGS sequence"/>
</dbReference>
<dbReference type="Gene3D" id="3.40.50.2000">
    <property type="entry name" value="Glycogen Phosphorylase B"/>
    <property type="match status" value="2"/>
</dbReference>
<dbReference type="Pfam" id="PF13439">
    <property type="entry name" value="Glyco_transf_4"/>
    <property type="match status" value="1"/>
</dbReference>
<dbReference type="Pfam" id="PF00534">
    <property type="entry name" value="Glycos_transf_1"/>
    <property type="match status" value="1"/>
</dbReference>
<protein>
    <submittedName>
        <fullName evidence="3">Glycosyltransferase involved in cell wall bisynthesis</fullName>
    </submittedName>
</protein>
<dbReference type="InterPro" id="IPR050194">
    <property type="entry name" value="Glycosyltransferase_grp1"/>
</dbReference>
<dbReference type="SUPFAM" id="SSF53756">
    <property type="entry name" value="UDP-Glycosyltransferase/glycogen phosphorylase"/>
    <property type="match status" value="1"/>
</dbReference>
<reference evidence="3 4" key="1">
    <citation type="submission" date="2017-02" db="EMBL/GenBank/DDBJ databases">
        <authorList>
            <person name="Peterson S.W."/>
        </authorList>
    </citation>
    <scope>NUCLEOTIDE SEQUENCE [LARGE SCALE GENOMIC DNA]</scope>
    <source>
        <strain evidence="3 4">DSM 9653</strain>
    </source>
</reference>
<evidence type="ECO:0000259" key="2">
    <source>
        <dbReference type="Pfam" id="PF13439"/>
    </source>
</evidence>
<evidence type="ECO:0000313" key="4">
    <source>
        <dbReference type="Proteomes" id="UP000190130"/>
    </source>
</evidence>
<gene>
    <name evidence="3" type="ORF">SAMN05660750_04436</name>
</gene>
<dbReference type="InterPro" id="IPR001296">
    <property type="entry name" value="Glyco_trans_1"/>
</dbReference>
<sequence length="366" mass="39453">MNRPLRLAYLSLETPRPGQASQTHIDEIIASLRDCGWQIELFATTRGGASARSSFLQRLLDYGRVQFSLLCRLHEFDAIFVRSHFMALPLALAAHWRKLPIVQEINGKPADIGVTYPALKPFSALFSWLYRAQYRRAAHLLAVTPGLADWAKVFAGHGRVSLVSNGANTALFKPEGPTGPVEGRYVVFVGGLVAWHGIGTMLAALKEPDWPADLRLVIVGDGIERDKVENALSDPRLVWLGRQPYDAVPAILRGALAALCVIENQDGRSSSGVAPLKLFEAMACGIPVIASDLPFQADLVREAAAGTIVPPGNPRAIAAAVRTLSAATDKASELGSNGAGFVDREASWQQRGAQIDRILLATLPAD</sequence>
<dbReference type="EMBL" id="FUYX01000016">
    <property type="protein sequence ID" value="SKC12295.1"/>
    <property type="molecule type" value="Genomic_DNA"/>
</dbReference>
<feature type="domain" description="Glycosyl transferase family 1" evidence="1">
    <location>
        <begin position="182"/>
        <end position="338"/>
    </location>
</feature>
<organism evidence="3 4">
    <name type="scientific">Bosea thiooxidans</name>
    <dbReference type="NCBI Taxonomy" id="53254"/>
    <lineage>
        <taxon>Bacteria</taxon>
        <taxon>Pseudomonadati</taxon>
        <taxon>Pseudomonadota</taxon>
        <taxon>Alphaproteobacteria</taxon>
        <taxon>Hyphomicrobiales</taxon>
        <taxon>Boseaceae</taxon>
        <taxon>Bosea</taxon>
    </lineage>
</organism>
<dbReference type="PANTHER" id="PTHR45947:SF3">
    <property type="entry name" value="SULFOQUINOVOSYL TRANSFERASE SQD2"/>
    <property type="match status" value="1"/>
</dbReference>
<feature type="domain" description="Glycosyltransferase subfamily 4-like N-terminal" evidence="2">
    <location>
        <begin position="22"/>
        <end position="170"/>
    </location>
</feature>